<dbReference type="InterPro" id="IPR004089">
    <property type="entry name" value="MCPsignal_dom"/>
</dbReference>
<keyword evidence="8" id="KW-1185">Reference proteome</keyword>
<dbReference type="PANTHER" id="PTHR32089:SF112">
    <property type="entry name" value="LYSOZYME-LIKE PROTEIN-RELATED"/>
    <property type="match status" value="1"/>
</dbReference>
<protein>
    <submittedName>
        <fullName evidence="7">Methyl-accepting chemotaxis protein</fullName>
    </submittedName>
</protein>
<feature type="domain" description="Methyl-accepting transducer" evidence="5">
    <location>
        <begin position="201"/>
        <end position="367"/>
    </location>
</feature>
<sequence length="367" mass="40362">MFAGKWKQALAACEQENQELKQRIYQLEQETASLHLNTQGQITRASPAFLQAVGARAEEIEGVAAVQLHPKNARAQAVIDALYRSLAVVEFTPQGEVVSANENFLRLMRYSLSELKGKHHRLFCPKEVVNSTEYTSFWQQLAQGRFFSGEFKRVDKHGQIIWLEASYNPIYDANRKVIKVLKFASDISARVREAEEEKRIAYSAHENALKTAATANAGRASIDKTVRMIETLAEDVANASKHIDALVVQSQQIDAIVNTINGIAEQTNLLALNAAIEAARAGESGRGFAVVADEVRQLASRTSQSTREITSVVERNQELADNAAGAMQTSLNRAQESVTLVKQAGDVIRTIEEDAQNAVDATRGLAN</sequence>
<dbReference type="Gene3D" id="3.30.450.20">
    <property type="entry name" value="PAS domain"/>
    <property type="match status" value="1"/>
</dbReference>
<keyword evidence="4" id="KW-0175">Coiled coil</keyword>
<evidence type="ECO:0000256" key="1">
    <source>
        <dbReference type="ARBA" id="ARBA00004370"/>
    </source>
</evidence>
<dbReference type="SUPFAM" id="SSF58104">
    <property type="entry name" value="Methyl-accepting chemotaxis protein (MCP) signaling domain"/>
    <property type="match status" value="1"/>
</dbReference>
<organism evidence="7 8">
    <name type="scientific">Allopseudospirillum japonicum</name>
    <dbReference type="NCBI Taxonomy" id="64971"/>
    <lineage>
        <taxon>Bacteria</taxon>
        <taxon>Pseudomonadati</taxon>
        <taxon>Pseudomonadota</taxon>
        <taxon>Gammaproteobacteria</taxon>
        <taxon>Oceanospirillales</taxon>
        <taxon>Oceanospirillaceae</taxon>
        <taxon>Allopseudospirillum</taxon>
    </lineage>
</organism>
<evidence type="ECO:0000313" key="8">
    <source>
        <dbReference type="Proteomes" id="UP000242999"/>
    </source>
</evidence>
<reference evidence="8" key="1">
    <citation type="submission" date="2016-10" db="EMBL/GenBank/DDBJ databases">
        <authorList>
            <person name="Varghese N."/>
            <person name="Submissions S."/>
        </authorList>
    </citation>
    <scope>NUCLEOTIDE SEQUENCE [LARGE SCALE GENOMIC DNA]</scope>
    <source>
        <strain evidence="8">DSM 7165</strain>
    </source>
</reference>
<dbReference type="EMBL" id="FNYH01000004">
    <property type="protein sequence ID" value="SEI55363.1"/>
    <property type="molecule type" value="Genomic_DNA"/>
</dbReference>
<dbReference type="STRING" id="64971.SAMN05421831_10465"/>
<dbReference type="Gene3D" id="1.10.287.950">
    <property type="entry name" value="Methyl-accepting chemotaxis protein"/>
    <property type="match status" value="1"/>
</dbReference>
<feature type="coiled-coil region" evidence="4">
    <location>
        <begin position="3"/>
        <end position="37"/>
    </location>
</feature>
<dbReference type="AlphaFoldDB" id="A0A1H6RHY5"/>
<evidence type="ECO:0000256" key="2">
    <source>
        <dbReference type="ARBA" id="ARBA00023224"/>
    </source>
</evidence>
<proteinExistence type="predicted"/>
<dbReference type="PROSITE" id="PS50113">
    <property type="entry name" value="PAC"/>
    <property type="match status" value="1"/>
</dbReference>
<evidence type="ECO:0000313" key="7">
    <source>
        <dbReference type="EMBL" id="SEI55363.1"/>
    </source>
</evidence>
<dbReference type="PANTHER" id="PTHR32089">
    <property type="entry name" value="METHYL-ACCEPTING CHEMOTAXIS PROTEIN MCPB"/>
    <property type="match status" value="1"/>
</dbReference>
<accession>A0A1H6RHY5</accession>
<dbReference type="Pfam" id="PF00015">
    <property type="entry name" value="MCPsignal"/>
    <property type="match status" value="1"/>
</dbReference>
<dbReference type="SMART" id="SM00283">
    <property type="entry name" value="MA"/>
    <property type="match status" value="1"/>
</dbReference>
<dbReference type="InterPro" id="IPR013655">
    <property type="entry name" value="PAS_fold_3"/>
</dbReference>
<dbReference type="PROSITE" id="PS50111">
    <property type="entry name" value="CHEMOTAXIS_TRANSDUC_2"/>
    <property type="match status" value="1"/>
</dbReference>
<dbReference type="SMART" id="SM00086">
    <property type="entry name" value="PAC"/>
    <property type="match status" value="1"/>
</dbReference>
<keyword evidence="2 3" id="KW-0807">Transducer</keyword>
<dbReference type="GO" id="GO:0006935">
    <property type="term" value="P:chemotaxis"/>
    <property type="evidence" value="ECO:0007669"/>
    <property type="project" value="UniProtKB-ARBA"/>
</dbReference>
<comment type="subcellular location">
    <subcellularLocation>
        <location evidence="1">Membrane</location>
    </subcellularLocation>
</comment>
<dbReference type="InterPro" id="IPR000700">
    <property type="entry name" value="PAS-assoc_C"/>
</dbReference>
<dbReference type="Proteomes" id="UP000242999">
    <property type="component" value="Unassembled WGS sequence"/>
</dbReference>
<dbReference type="GO" id="GO:0007165">
    <property type="term" value="P:signal transduction"/>
    <property type="evidence" value="ECO:0007669"/>
    <property type="project" value="UniProtKB-KW"/>
</dbReference>
<dbReference type="GO" id="GO:0016020">
    <property type="term" value="C:membrane"/>
    <property type="evidence" value="ECO:0007669"/>
    <property type="project" value="UniProtKB-SubCell"/>
</dbReference>
<feature type="domain" description="PAC" evidence="6">
    <location>
        <begin position="147"/>
        <end position="199"/>
    </location>
</feature>
<dbReference type="InterPro" id="IPR001610">
    <property type="entry name" value="PAC"/>
</dbReference>
<dbReference type="InterPro" id="IPR035965">
    <property type="entry name" value="PAS-like_dom_sf"/>
</dbReference>
<dbReference type="CDD" id="cd00130">
    <property type="entry name" value="PAS"/>
    <property type="match status" value="1"/>
</dbReference>
<dbReference type="Pfam" id="PF08447">
    <property type="entry name" value="PAS_3"/>
    <property type="match status" value="1"/>
</dbReference>
<evidence type="ECO:0000259" key="6">
    <source>
        <dbReference type="PROSITE" id="PS50113"/>
    </source>
</evidence>
<name>A0A1H6RHY5_9GAMM</name>
<dbReference type="RefSeq" id="WP_093308942.1">
    <property type="nucleotide sequence ID" value="NZ_FNYH01000004.1"/>
</dbReference>
<gene>
    <name evidence="7" type="ORF">SAMN05421831_10465</name>
</gene>
<dbReference type="Pfam" id="PF13426">
    <property type="entry name" value="PAS_9"/>
    <property type="match status" value="1"/>
</dbReference>
<dbReference type="SUPFAM" id="SSF55785">
    <property type="entry name" value="PYP-like sensor domain (PAS domain)"/>
    <property type="match status" value="1"/>
</dbReference>
<dbReference type="NCBIfam" id="TIGR00229">
    <property type="entry name" value="sensory_box"/>
    <property type="match status" value="1"/>
</dbReference>
<dbReference type="InterPro" id="IPR000014">
    <property type="entry name" value="PAS"/>
</dbReference>
<evidence type="ECO:0000259" key="5">
    <source>
        <dbReference type="PROSITE" id="PS50111"/>
    </source>
</evidence>
<dbReference type="OrthoDB" id="9765776at2"/>
<evidence type="ECO:0000256" key="4">
    <source>
        <dbReference type="SAM" id="Coils"/>
    </source>
</evidence>
<evidence type="ECO:0000256" key="3">
    <source>
        <dbReference type="PROSITE-ProRule" id="PRU00284"/>
    </source>
</evidence>